<keyword evidence="1" id="KW-0732">Signal</keyword>
<dbReference type="PANTHER" id="PTHR11575:SF6">
    <property type="entry name" value="2',3'-CYCLIC-NUCLEOTIDE 2'-PHOSPHODIESTERASE_3'-NUCLEOTIDASE"/>
    <property type="match status" value="1"/>
</dbReference>
<dbReference type="SUPFAM" id="SSF56300">
    <property type="entry name" value="Metallo-dependent phosphatases"/>
    <property type="match status" value="1"/>
</dbReference>
<protein>
    <submittedName>
        <fullName evidence="5">Bifunctional metallophosphatase/5'-nucleotidase</fullName>
    </submittedName>
</protein>
<dbReference type="AlphaFoldDB" id="A0A6A0B8E9"/>
<dbReference type="PRINTS" id="PR01607">
    <property type="entry name" value="APYRASEFAMLY"/>
</dbReference>
<dbReference type="GO" id="GO:0000166">
    <property type="term" value="F:nucleotide binding"/>
    <property type="evidence" value="ECO:0007669"/>
    <property type="project" value="UniProtKB-KW"/>
</dbReference>
<dbReference type="GO" id="GO:0016787">
    <property type="term" value="F:hydrolase activity"/>
    <property type="evidence" value="ECO:0007669"/>
    <property type="project" value="UniProtKB-KW"/>
</dbReference>
<evidence type="ECO:0000259" key="4">
    <source>
        <dbReference type="Pfam" id="PF02872"/>
    </source>
</evidence>
<dbReference type="PANTHER" id="PTHR11575">
    <property type="entry name" value="5'-NUCLEOTIDASE-RELATED"/>
    <property type="match status" value="1"/>
</dbReference>
<proteinExistence type="inferred from homology"/>
<feature type="domain" description="5'-Nucleotidase C-terminal" evidence="4">
    <location>
        <begin position="315"/>
        <end position="463"/>
    </location>
</feature>
<dbReference type="SUPFAM" id="SSF55816">
    <property type="entry name" value="5'-nucleotidase (syn. UDP-sugar hydrolase), C-terminal domain"/>
    <property type="match status" value="1"/>
</dbReference>
<dbReference type="InterPro" id="IPR004843">
    <property type="entry name" value="Calcineurin-like_PHP"/>
</dbReference>
<dbReference type="Proteomes" id="UP000475928">
    <property type="component" value="Unassembled WGS sequence"/>
</dbReference>
<dbReference type="Gene3D" id="3.90.780.10">
    <property type="entry name" value="5'-Nucleotidase, C-terminal domain"/>
    <property type="match status" value="1"/>
</dbReference>
<name>A0A6A0B8E9_9LACT</name>
<organism evidence="5 6">
    <name type="scientific">Pseudolactococcus insecticola</name>
    <dbReference type="NCBI Taxonomy" id="2709158"/>
    <lineage>
        <taxon>Bacteria</taxon>
        <taxon>Bacillati</taxon>
        <taxon>Bacillota</taxon>
        <taxon>Bacilli</taxon>
        <taxon>Lactobacillales</taxon>
        <taxon>Streptococcaceae</taxon>
        <taxon>Pseudolactococcus</taxon>
    </lineage>
</organism>
<dbReference type="EMBL" id="BLLH01000002">
    <property type="protein sequence ID" value="GFH40097.1"/>
    <property type="molecule type" value="Genomic_DNA"/>
</dbReference>
<sequence length="504" mass="56655">MRQLKIYYTSDVHGYLFPTDYISDDTKPMGLLQAIQDYDKDGNTLVIDGGDIFQGSPFINYYQNRHDADNGIAAVMNAGGYDYITLGNHDFNYGFDFLTGNLSHLTAQVTAVNVLDKKTGEQLFPAQIKTLENGIKVGLIGAVTDYVNVWEKPEHIATIDIVPVFPAMQAEIDKLRGQVDVLIGIYHGGFERNLETGELLSETGENVGYQLLEMLDFDLLLTGHQHATIEGRYVHGTYTLQPPNMAQKYFEIKIDLADSGDVTITSEMRTPKLLNEPELLAKIQPLQNEIMAYLDAPIVTLENPVAPQSHLDLAQTSNAILALTAHVQKNATGADISIVSMNNNTLELPKNVKVRDVMRNYPFDNTLFVMRLTGVQLKHVIEKTAEYFALENDQMVINENWLVPKKEHYNYDFYYGLDYEIKVSNPVGERLVSLNYQGQAVTDDQTFTVALNNYRAVGGGEYNDYKIAEVVKDTGLTIQDLLIDYLQENPSLEFDEELHVKISK</sequence>
<dbReference type="Gene3D" id="3.60.21.10">
    <property type="match status" value="1"/>
</dbReference>
<comment type="caution">
    <text evidence="5">The sequence shown here is derived from an EMBL/GenBank/DDBJ whole genome shotgun (WGS) entry which is preliminary data.</text>
</comment>
<dbReference type="InterPro" id="IPR036907">
    <property type="entry name" value="5'-Nucleotdase_C_sf"/>
</dbReference>
<dbReference type="InterPro" id="IPR008334">
    <property type="entry name" value="5'-Nucleotdase_C"/>
</dbReference>
<keyword evidence="2" id="KW-0547">Nucleotide-binding</keyword>
<keyword evidence="6" id="KW-1185">Reference proteome</keyword>
<evidence type="ECO:0000256" key="2">
    <source>
        <dbReference type="RuleBase" id="RU362119"/>
    </source>
</evidence>
<dbReference type="InterPro" id="IPR029052">
    <property type="entry name" value="Metallo-depent_PP-like"/>
</dbReference>
<dbReference type="InterPro" id="IPR006179">
    <property type="entry name" value="5_nucleotidase/apyrase"/>
</dbReference>
<evidence type="ECO:0000256" key="1">
    <source>
        <dbReference type="ARBA" id="ARBA00022729"/>
    </source>
</evidence>
<keyword evidence="2" id="KW-0378">Hydrolase</keyword>
<dbReference type="Pfam" id="PF02872">
    <property type="entry name" value="5_nucleotid_C"/>
    <property type="match status" value="1"/>
</dbReference>
<dbReference type="RefSeq" id="WP_172355325.1">
    <property type="nucleotide sequence ID" value="NZ_BLLH01000002.1"/>
</dbReference>
<accession>A0A6A0B8E9</accession>
<gene>
    <name evidence="5" type="ORF">Hs20B_04950</name>
</gene>
<comment type="similarity">
    <text evidence="2">Belongs to the 5'-nucleotidase family.</text>
</comment>
<reference evidence="5 6" key="1">
    <citation type="submission" date="2020-02" db="EMBL/GenBank/DDBJ databases">
        <title>Draft genome sequence of Lactococcus sp. Hs20B0-1.</title>
        <authorList>
            <person name="Noda S."/>
            <person name="Yuki M."/>
            <person name="Ohkuma M."/>
        </authorList>
    </citation>
    <scope>NUCLEOTIDE SEQUENCE [LARGE SCALE GENOMIC DNA]</scope>
    <source>
        <strain evidence="5 6">Hs20B0-1</strain>
    </source>
</reference>
<feature type="domain" description="Calcineurin-like phosphoesterase" evidence="3">
    <location>
        <begin position="4"/>
        <end position="227"/>
    </location>
</feature>
<dbReference type="GO" id="GO:0009166">
    <property type="term" value="P:nucleotide catabolic process"/>
    <property type="evidence" value="ECO:0007669"/>
    <property type="project" value="InterPro"/>
</dbReference>
<dbReference type="GO" id="GO:0030288">
    <property type="term" value="C:outer membrane-bounded periplasmic space"/>
    <property type="evidence" value="ECO:0007669"/>
    <property type="project" value="TreeGrafter"/>
</dbReference>
<dbReference type="Pfam" id="PF00149">
    <property type="entry name" value="Metallophos"/>
    <property type="match status" value="1"/>
</dbReference>
<evidence type="ECO:0000313" key="5">
    <source>
        <dbReference type="EMBL" id="GFH40097.1"/>
    </source>
</evidence>
<evidence type="ECO:0000259" key="3">
    <source>
        <dbReference type="Pfam" id="PF00149"/>
    </source>
</evidence>
<evidence type="ECO:0000313" key="6">
    <source>
        <dbReference type="Proteomes" id="UP000475928"/>
    </source>
</evidence>